<protein>
    <submittedName>
        <fullName evidence="2">Uncharacterized protein</fullName>
    </submittedName>
</protein>
<evidence type="ECO:0000256" key="1">
    <source>
        <dbReference type="SAM" id="MobiDB-lite"/>
    </source>
</evidence>
<evidence type="ECO:0000313" key="3">
    <source>
        <dbReference type="Proteomes" id="UP000447873"/>
    </source>
</evidence>
<proteinExistence type="predicted"/>
<accession>A0A8H3V4U9</accession>
<organism evidence="2 3">
    <name type="scientific">Venturia inaequalis</name>
    <name type="common">Apple scab fungus</name>
    <dbReference type="NCBI Taxonomy" id="5025"/>
    <lineage>
        <taxon>Eukaryota</taxon>
        <taxon>Fungi</taxon>
        <taxon>Dikarya</taxon>
        <taxon>Ascomycota</taxon>
        <taxon>Pezizomycotina</taxon>
        <taxon>Dothideomycetes</taxon>
        <taxon>Pleosporomycetidae</taxon>
        <taxon>Venturiales</taxon>
        <taxon>Venturiaceae</taxon>
        <taxon>Venturia</taxon>
    </lineage>
</organism>
<name>A0A8H3V4U9_VENIN</name>
<feature type="region of interest" description="Disordered" evidence="1">
    <location>
        <begin position="1"/>
        <end position="21"/>
    </location>
</feature>
<dbReference type="Proteomes" id="UP000447873">
    <property type="component" value="Unassembled WGS sequence"/>
</dbReference>
<dbReference type="EMBL" id="WNWS01000104">
    <property type="protein sequence ID" value="KAE9980389.1"/>
    <property type="molecule type" value="Genomic_DNA"/>
</dbReference>
<comment type="caution">
    <text evidence="2">The sequence shown here is derived from an EMBL/GenBank/DDBJ whole genome shotgun (WGS) entry which is preliminary data.</text>
</comment>
<dbReference type="AlphaFoldDB" id="A0A8H3V4U9"/>
<sequence>MSTQDSPKITPGVGRTGGGKDIPILLVPGKSDAAKPVECQNDVTFTDHKVVVRVFKDFVVEGELVVDGSVTVHGHTEFKGTARARFILKPSTGARNVMNSTAQGTPTVILQKMVADGESYIYREGLTCFNKDKKVIINGDLVVAGNFSAHGPARFQGKRASFDGGVDYETDPIIDEQ</sequence>
<reference evidence="2 3" key="1">
    <citation type="submission" date="2018-12" db="EMBL/GenBank/DDBJ databases">
        <title>Venturia inaequalis Genome Resource.</title>
        <authorList>
            <person name="Lichtner F.J."/>
        </authorList>
    </citation>
    <scope>NUCLEOTIDE SEQUENCE [LARGE SCALE GENOMIC DNA]</scope>
    <source>
        <strain evidence="2 3">120213</strain>
    </source>
</reference>
<gene>
    <name evidence="2" type="ORF">EG328_000324</name>
</gene>
<evidence type="ECO:0000313" key="2">
    <source>
        <dbReference type="EMBL" id="KAE9980389.1"/>
    </source>
</evidence>